<proteinExistence type="inferred from homology"/>
<reference evidence="9 10" key="3">
    <citation type="submission" date="2025-05" db="UniProtKB">
        <authorList>
            <consortium name="RefSeq"/>
        </authorList>
    </citation>
    <scope>IDENTIFICATION</scope>
    <source>
        <tissue evidence="9 10">Leaf</tissue>
    </source>
</reference>
<feature type="transmembrane region" description="Helical" evidence="7">
    <location>
        <begin position="136"/>
        <end position="160"/>
    </location>
</feature>
<gene>
    <name evidence="9 10" type="primary">LOC104756603</name>
</gene>
<feature type="transmembrane region" description="Helical" evidence="7">
    <location>
        <begin position="456"/>
        <end position="475"/>
    </location>
</feature>
<feature type="transmembrane region" description="Helical" evidence="7">
    <location>
        <begin position="487"/>
        <end position="508"/>
    </location>
</feature>
<dbReference type="Gene3D" id="1.20.1250.20">
    <property type="entry name" value="MFS general substrate transporter like domains"/>
    <property type="match status" value="1"/>
</dbReference>
<dbReference type="PANTHER" id="PTHR11654">
    <property type="entry name" value="OLIGOPEPTIDE TRANSPORTER-RELATED"/>
    <property type="match status" value="1"/>
</dbReference>
<evidence type="ECO:0000256" key="6">
    <source>
        <dbReference type="ARBA" id="ARBA00023136"/>
    </source>
</evidence>
<evidence type="ECO:0000256" key="1">
    <source>
        <dbReference type="ARBA" id="ARBA00004141"/>
    </source>
</evidence>
<dbReference type="GeneID" id="104756603"/>
<evidence type="ECO:0000256" key="3">
    <source>
        <dbReference type="ARBA" id="ARBA00022553"/>
    </source>
</evidence>
<comment type="similarity">
    <text evidence="2">Belongs to the major facilitator superfamily. Proton-dependent oligopeptide transporter (POT/PTR) (TC 2.A.17) family.</text>
</comment>
<feature type="transmembrane region" description="Helical" evidence="7">
    <location>
        <begin position="532"/>
        <end position="551"/>
    </location>
</feature>
<dbReference type="InterPro" id="IPR000109">
    <property type="entry name" value="POT_fam"/>
</dbReference>
<comment type="subcellular location">
    <subcellularLocation>
        <location evidence="1">Membrane</location>
        <topology evidence="1">Multi-pass membrane protein</topology>
    </subcellularLocation>
</comment>
<accession>A0ABM0WXC4</accession>
<feature type="transmembrane region" description="Helical" evidence="7">
    <location>
        <begin position="404"/>
        <end position="424"/>
    </location>
</feature>
<evidence type="ECO:0000256" key="2">
    <source>
        <dbReference type="ARBA" id="ARBA00005982"/>
    </source>
</evidence>
<keyword evidence="3" id="KW-0597">Phosphoprotein</keyword>
<dbReference type="CDD" id="cd17417">
    <property type="entry name" value="MFS_NPF5"/>
    <property type="match status" value="1"/>
</dbReference>
<keyword evidence="5 7" id="KW-1133">Transmembrane helix</keyword>
<dbReference type="PROSITE" id="PS01022">
    <property type="entry name" value="PTR2_1"/>
    <property type="match status" value="1"/>
</dbReference>
<feature type="transmembrane region" description="Helical" evidence="7">
    <location>
        <begin position="221"/>
        <end position="242"/>
    </location>
</feature>
<dbReference type="RefSeq" id="XP_010477515.1">
    <property type="nucleotide sequence ID" value="XM_010479213.2"/>
</dbReference>
<feature type="transmembrane region" description="Helical" evidence="7">
    <location>
        <begin position="328"/>
        <end position="346"/>
    </location>
</feature>
<evidence type="ECO:0000256" key="4">
    <source>
        <dbReference type="ARBA" id="ARBA00022692"/>
    </source>
</evidence>
<evidence type="ECO:0000313" key="8">
    <source>
        <dbReference type="Proteomes" id="UP000694864"/>
    </source>
</evidence>
<sequence>MAISGAVDEAGTPLLAVTTVDGSVDYRSKPAVRSSSGGWRSAGFIIGVEVAERFAYYGISSNLITYLTGQLGQSTAAAAANVNAWSGTASLLPLLGAFIADSFLGRFRTILAASALYILGLGLLTLSAMVPSDCNAYKLLLSSCSPRFQVIMFFSALYLVALAQGGHKPCVQAFGADQFDEKDPKECKQKTSFFNWWYFSMCFGTLVTLWVLNYIQDNLSWALGFGIPCIAMVVALLIFLLGTRAYRFSVRREGQSPFARIVNVYVAAVKNWGVSASAVADAEERFGLVSLKSSQQFSFLNKALVANNGSCSIDELEEAKSVLRLAPIWFTCLVYAVVFAQSPTFFTKQGATMERSITPSYKISPATLQSFISLSIVIFIPIYDRVLIPIARSFTHKPGGITMLQRIGTGLFLSFLAMVIAALVEMKRLKTAAEYGLLDSPDATVPMSVWWLVPQYVLFGISDVFAMVGLQEFFYDQVPSELRSVGLALYLSIFGIGSFLSSFLISVIEKATSQSGQVSWFANNLNQAHLDYFYWLLACLSFIGLASYMYFAKSYVSKRLNTL</sequence>
<dbReference type="Proteomes" id="UP000694864">
    <property type="component" value="Chromosome 17"/>
</dbReference>
<evidence type="ECO:0000313" key="9">
    <source>
        <dbReference type="RefSeq" id="XP_010477514.1"/>
    </source>
</evidence>
<dbReference type="RefSeq" id="XP_010477514.1">
    <property type="nucleotide sequence ID" value="XM_010479212.1"/>
</dbReference>
<evidence type="ECO:0000256" key="5">
    <source>
        <dbReference type="ARBA" id="ARBA00022989"/>
    </source>
</evidence>
<dbReference type="Pfam" id="PF00854">
    <property type="entry name" value="PTR2"/>
    <property type="match status" value="1"/>
</dbReference>
<dbReference type="SUPFAM" id="SSF103473">
    <property type="entry name" value="MFS general substrate transporter"/>
    <property type="match status" value="1"/>
</dbReference>
<feature type="transmembrane region" description="Helical" evidence="7">
    <location>
        <begin position="110"/>
        <end position="130"/>
    </location>
</feature>
<reference evidence="8" key="1">
    <citation type="journal article" date="1997" name="Nucleic Acids Res.">
        <title>tRNAscan-SE: a program for improved detection of transfer RNA genes in genomic sequence.</title>
        <authorList>
            <person name="Lowe T.M."/>
            <person name="Eddy S.R."/>
        </authorList>
    </citation>
    <scope>NUCLEOTIDE SEQUENCE [LARGE SCALE GENOMIC DNA]</scope>
    <source>
        <strain evidence="8">r\DH55</strain>
    </source>
</reference>
<dbReference type="InterPro" id="IPR018456">
    <property type="entry name" value="PTR2_symporter_CS"/>
</dbReference>
<evidence type="ECO:0000313" key="10">
    <source>
        <dbReference type="RefSeq" id="XP_010477515.1"/>
    </source>
</evidence>
<keyword evidence="6 7" id="KW-0472">Membrane</keyword>
<name>A0ABM0WXC4_CAMSA</name>
<dbReference type="InterPro" id="IPR036259">
    <property type="entry name" value="MFS_trans_sf"/>
</dbReference>
<evidence type="ECO:0000256" key="7">
    <source>
        <dbReference type="SAM" id="Phobius"/>
    </source>
</evidence>
<organism evidence="8 9">
    <name type="scientific">Camelina sativa</name>
    <name type="common">False flax</name>
    <name type="synonym">Myagrum sativum</name>
    <dbReference type="NCBI Taxonomy" id="90675"/>
    <lineage>
        <taxon>Eukaryota</taxon>
        <taxon>Viridiplantae</taxon>
        <taxon>Streptophyta</taxon>
        <taxon>Embryophyta</taxon>
        <taxon>Tracheophyta</taxon>
        <taxon>Spermatophyta</taxon>
        <taxon>Magnoliopsida</taxon>
        <taxon>eudicotyledons</taxon>
        <taxon>Gunneridae</taxon>
        <taxon>Pentapetalae</taxon>
        <taxon>rosids</taxon>
        <taxon>malvids</taxon>
        <taxon>Brassicales</taxon>
        <taxon>Brassicaceae</taxon>
        <taxon>Camelineae</taxon>
        <taxon>Camelina</taxon>
    </lineage>
</organism>
<reference evidence="8" key="2">
    <citation type="journal article" date="2014" name="Nat. Commun.">
        <title>The emerging biofuel crop Camelina sativa retains a highly undifferentiated hexaploid genome structure.</title>
        <authorList>
            <person name="Kagale S."/>
            <person name="Koh C."/>
            <person name="Nixon J."/>
            <person name="Bollina V."/>
            <person name="Clarke W.E."/>
            <person name="Tuteja R."/>
            <person name="Spillane C."/>
            <person name="Robinson S.J."/>
            <person name="Links M.G."/>
            <person name="Clarke C."/>
            <person name="Higgins E.E."/>
            <person name="Huebert T."/>
            <person name="Sharpe A.G."/>
            <person name="Parkin I.A."/>
        </authorList>
    </citation>
    <scope>NUCLEOTIDE SEQUENCE [LARGE SCALE GENOMIC DNA]</scope>
    <source>
        <strain evidence="8">r\DH55</strain>
    </source>
</reference>
<keyword evidence="4 7" id="KW-0812">Transmembrane</keyword>
<feature type="transmembrane region" description="Helical" evidence="7">
    <location>
        <begin position="366"/>
        <end position="383"/>
    </location>
</feature>
<protein>
    <submittedName>
        <fullName evidence="9 10">Protein NRT1/ PTR FAMILY 5.10-like isoform X1</fullName>
    </submittedName>
</protein>
<keyword evidence="8" id="KW-1185">Reference proteome</keyword>
<feature type="transmembrane region" description="Helical" evidence="7">
    <location>
        <begin position="196"/>
        <end position="215"/>
    </location>
</feature>
<dbReference type="InterPro" id="IPR044739">
    <property type="entry name" value="NRT1/PTR"/>
</dbReference>